<keyword evidence="2" id="KW-1185">Reference proteome</keyword>
<dbReference type="InterPro" id="IPR052762">
    <property type="entry name" value="PCW_deacetylase/CE"/>
</dbReference>
<protein>
    <recommendedName>
        <fullName evidence="3">SGNH hydrolase-type esterase domain-containing protein</fullName>
    </recommendedName>
</protein>
<organism evidence="1 2">
    <name type="scientific">Apatococcus lobatus</name>
    <dbReference type="NCBI Taxonomy" id="904363"/>
    <lineage>
        <taxon>Eukaryota</taxon>
        <taxon>Viridiplantae</taxon>
        <taxon>Chlorophyta</taxon>
        <taxon>core chlorophytes</taxon>
        <taxon>Trebouxiophyceae</taxon>
        <taxon>Chlorellales</taxon>
        <taxon>Chlorellaceae</taxon>
        <taxon>Apatococcus</taxon>
    </lineage>
</organism>
<dbReference type="Proteomes" id="UP001438707">
    <property type="component" value="Unassembled WGS sequence"/>
</dbReference>
<sequence length="307" mass="33964">MFELGLLNCLARSGMFEDYQLAARVQKQARLAVSVQDRQGRHKVSVHKQVSPVYGRLEICQIAGLEEARVLQPEPPPSRRIEVIGASVSNGFGNKGHHGGLMGAPTTQSMPAPEESDPSQAFGPTLGRLLQADTRIIAYEGSGILGAALPHVPRTVELWRQATAGQDHPRHDPSSWIPEVVISQAGANDFAADIPDRQAFARAYVDLLKEVRRGYPGAWIIILLMPKSIQWVDHPCQDMMYTAYAIGMHSVVTEAHRQGLNNLELLPIIAHEQIQHLGSNSHPNVDTHRMMADELVKIISQQLRWAR</sequence>
<reference evidence="1 2" key="1">
    <citation type="journal article" date="2024" name="Nat. Commun.">
        <title>Phylogenomics reveals the evolutionary origins of lichenization in chlorophyte algae.</title>
        <authorList>
            <person name="Puginier C."/>
            <person name="Libourel C."/>
            <person name="Otte J."/>
            <person name="Skaloud P."/>
            <person name="Haon M."/>
            <person name="Grisel S."/>
            <person name="Petersen M."/>
            <person name="Berrin J.G."/>
            <person name="Delaux P.M."/>
            <person name="Dal Grande F."/>
            <person name="Keller J."/>
        </authorList>
    </citation>
    <scope>NUCLEOTIDE SEQUENCE [LARGE SCALE GENOMIC DNA]</scope>
    <source>
        <strain evidence="1 2">SAG 2145</strain>
    </source>
</reference>
<name>A0AAW1RSD0_9CHLO</name>
<dbReference type="InterPro" id="IPR036514">
    <property type="entry name" value="SGNH_hydro_sf"/>
</dbReference>
<dbReference type="AlphaFoldDB" id="A0AAW1RSD0"/>
<dbReference type="PANTHER" id="PTHR37834">
    <property type="entry name" value="GDSL-LIKE LIPASE/ACYLHYDROLASE DOMAIN PROTEIN (AFU_ORTHOLOGUE AFUA_2G00620)"/>
    <property type="match status" value="1"/>
</dbReference>
<gene>
    <name evidence="1" type="ORF">WJX74_004178</name>
</gene>
<evidence type="ECO:0000313" key="1">
    <source>
        <dbReference type="EMBL" id="KAK9836604.1"/>
    </source>
</evidence>
<dbReference type="PANTHER" id="PTHR37834:SF2">
    <property type="entry name" value="ESTERASE, SGNH HYDROLASE-TYPE"/>
    <property type="match status" value="1"/>
</dbReference>
<evidence type="ECO:0008006" key="3">
    <source>
        <dbReference type="Google" id="ProtNLM"/>
    </source>
</evidence>
<comment type="caution">
    <text evidence="1">The sequence shown here is derived from an EMBL/GenBank/DDBJ whole genome shotgun (WGS) entry which is preliminary data.</text>
</comment>
<dbReference type="SUPFAM" id="SSF52266">
    <property type="entry name" value="SGNH hydrolase"/>
    <property type="match status" value="1"/>
</dbReference>
<proteinExistence type="predicted"/>
<dbReference type="Gene3D" id="3.40.50.1110">
    <property type="entry name" value="SGNH hydrolase"/>
    <property type="match status" value="1"/>
</dbReference>
<accession>A0AAW1RSD0</accession>
<evidence type="ECO:0000313" key="2">
    <source>
        <dbReference type="Proteomes" id="UP001438707"/>
    </source>
</evidence>
<dbReference type="EMBL" id="JALJOS010000007">
    <property type="protein sequence ID" value="KAK9836604.1"/>
    <property type="molecule type" value="Genomic_DNA"/>
</dbReference>